<dbReference type="EMBL" id="LK056678">
    <property type="protein sequence ID" value="CDR88341.1"/>
    <property type="molecule type" value="Genomic_DNA"/>
</dbReference>
<evidence type="ECO:0000313" key="11">
    <source>
        <dbReference type="EMBL" id="CDR88341.1"/>
    </source>
</evidence>
<keyword evidence="5" id="KW-0677">Repeat</keyword>
<accession>A0A0F7RRQ4</accession>
<dbReference type="PRINTS" id="PR00783">
    <property type="entry name" value="MINTRINSICP"/>
</dbReference>
<evidence type="ECO:0000256" key="8">
    <source>
        <dbReference type="ARBA" id="ARBA00034651"/>
    </source>
</evidence>
<proteinExistence type="inferred from homology"/>
<dbReference type="GO" id="GO:0015250">
    <property type="term" value="F:water channel activity"/>
    <property type="evidence" value="ECO:0007669"/>
    <property type="project" value="TreeGrafter"/>
</dbReference>
<evidence type="ECO:0000313" key="13">
    <source>
        <dbReference type="Proteomes" id="UP000242770"/>
    </source>
</evidence>
<dbReference type="EMBL" id="CCFA01000343">
    <property type="protein sequence ID" value="CDR98786.1"/>
    <property type="molecule type" value="Genomic_DNA"/>
</dbReference>
<keyword evidence="3" id="KW-0813">Transport</keyword>
<feature type="compositionally biased region" description="Polar residues" evidence="9">
    <location>
        <begin position="28"/>
        <end position="56"/>
    </location>
</feature>
<dbReference type="PROSITE" id="PS00221">
    <property type="entry name" value="MIP"/>
    <property type="match status" value="1"/>
</dbReference>
<reference evidence="13" key="1">
    <citation type="submission" date="2014-06" db="EMBL/GenBank/DDBJ databases">
        <authorList>
            <person name="Berkman P.J."/>
        </authorList>
    </citation>
    <scope>NUCLEOTIDE SEQUENCE [LARGE SCALE GENOMIC DNA]</scope>
</reference>
<dbReference type="InterPro" id="IPR000425">
    <property type="entry name" value="MIP"/>
</dbReference>
<feature type="region of interest" description="Disordered" evidence="9">
    <location>
        <begin position="950"/>
        <end position="1015"/>
    </location>
</feature>
<evidence type="ECO:0000256" key="9">
    <source>
        <dbReference type="SAM" id="MobiDB-lite"/>
    </source>
</evidence>
<feature type="compositionally biased region" description="Basic and acidic residues" evidence="9">
    <location>
        <begin position="483"/>
        <end position="495"/>
    </location>
</feature>
<feature type="compositionally biased region" description="Basic and acidic residues" evidence="9">
    <location>
        <begin position="950"/>
        <end position="962"/>
    </location>
</feature>
<evidence type="ECO:0000256" key="2">
    <source>
        <dbReference type="ARBA" id="ARBA00006175"/>
    </source>
</evidence>
<feature type="compositionally biased region" description="Basic and acidic residues" evidence="9">
    <location>
        <begin position="605"/>
        <end position="619"/>
    </location>
</feature>
<evidence type="ECO:0000256" key="3">
    <source>
        <dbReference type="ARBA" id="ARBA00022448"/>
    </source>
</evidence>
<keyword evidence="6 10" id="KW-1133">Transmembrane helix</keyword>
<dbReference type="PANTHER" id="PTHR43829">
    <property type="entry name" value="AQUAPORIN OR AQUAGLYCEROPORIN RELATED"/>
    <property type="match status" value="1"/>
</dbReference>
<evidence type="ECO:0000256" key="7">
    <source>
        <dbReference type="ARBA" id="ARBA00023136"/>
    </source>
</evidence>
<evidence type="ECO:0000256" key="1">
    <source>
        <dbReference type="ARBA" id="ARBA00004141"/>
    </source>
</evidence>
<dbReference type="OrthoDB" id="3222at2759"/>
<comment type="subcellular location">
    <subcellularLocation>
        <location evidence="1">Membrane</location>
        <topology evidence="1">Multi-pass membrane protein</topology>
    </subcellularLocation>
</comment>
<feature type="transmembrane region" description="Helical" evidence="10">
    <location>
        <begin position="738"/>
        <end position="762"/>
    </location>
</feature>
<evidence type="ECO:0000256" key="6">
    <source>
        <dbReference type="ARBA" id="ARBA00022989"/>
    </source>
</evidence>
<dbReference type="AlphaFoldDB" id="A0A0F7RRQ4"/>
<feature type="region of interest" description="Disordered" evidence="9">
    <location>
        <begin position="1"/>
        <end position="164"/>
    </location>
</feature>
<evidence type="ECO:0000256" key="4">
    <source>
        <dbReference type="ARBA" id="ARBA00022692"/>
    </source>
</evidence>
<feature type="compositionally biased region" description="Polar residues" evidence="9">
    <location>
        <begin position="399"/>
        <end position="408"/>
    </location>
</feature>
<keyword evidence="7 10" id="KW-0472">Membrane</keyword>
<dbReference type="InterPro" id="IPR023271">
    <property type="entry name" value="Aquaporin-like"/>
</dbReference>
<feature type="region of interest" description="Disordered" evidence="9">
    <location>
        <begin position="300"/>
        <end position="325"/>
    </location>
</feature>
<dbReference type="NCBIfam" id="TIGR00861">
    <property type="entry name" value="MIP"/>
    <property type="match status" value="1"/>
</dbReference>
<gene>
    <name evidence="12" type="primary">SSCI06460.1</name>
    <name evidence="11" type="ORF">SPSC_04168</name>
</gene>
<reference evidence="12" key="2">
    <citation type="submission" date="2014-06" db="EMBL/GenBank/DDBJ databases">
        <authorList>
            <person name="Berkman J.Paul."/>
        </authorList>
    </citation>
    <scope>NUCLEOTIDE SEQUENCE [LARGE SCALE GENOMIC DNA]</scope>
</reference>
<dbReference type="GO" id="GO:0015254">
    <property type="term" value="F:glycerol channel activity"/>
    <property type="evidence" value="ECO:0007669"/>
    <property type="project" value="TreeGrafter"/>
</dbReference>
<feature type="compositionally biased region" description="Pro residues" evidence="9">
    <location>
        <begin position="99"/>
        <end position="109"/>
    </location>
</feature>
<dbReference type="InterPro" id="IPR022357">
    <property type="entry name" value="MIP_CS"/>
</dbReference>
<organism evidence="12 13">
    <name type="scientific">Sporisorium scitamineum</name>
    <dbReference type="NCBI Taxonomy" id="49012"/>
    <lineage>
        <taxon>Eukaryota</taxon>
        <taxon>Fungi</taxon>
        <taxon>Dikarya</taxon>
        <taxon>Basidiomycota</taxon>
        <taxon>Ustilaginomycotina</taxon>
        <taxon>Ustilaginomycetes</taxon>
        <taxon>Ustilaginales</taxon>
        <taxon>Ustilaginaceae</taxon>
        <taxon>Sporisorium</taxon>
    </lineage>
</organism>
<comment type="similarity">
    <text evidence="2">Belongs to the MIP/aquaporin (TC 1.A.8) family.</text>
</comment>
<reference evidence="11" key="3">
    <citation type="submission" date="2014-06" db="EMBL/GenBank/DDBJ databases">
        <authorList>
            <person name="Ju J."/>
            <person name="Zhang J."/>
        </authorList>
    </citation>
    <scope>NUCLEOTIDE SEQUENCE</scope>
    <source>
        <strain evidence="11">SscI8</strain>
    </source>
</reference>
<feature type="region of interest" description="Disordered" evidence="9">
    <location>
        <begin position="179"/>
        <end position="279"/>
    </location>
</feature>
<feature type="transmembrane region" description="Helical" evidence="10">
    <location>
        <begin position="879"/>
        <end position="899"/>
    </location>
</feature>
<feature type="region of interest" description="Disordered" evidence="9">
    <location>
        <begin position="349"/>
        <end position="384"/>
    </location>
</feature>
<dbReference type="Pfam" id="PF00230">
    <property type="entry name" value="MIP"/>
    <property type="match status" value="1"/>
</dbReference>
<dbReference type="GO" id="GO:0005886">
    <property type="term" value="C:plasma membrane"/>
    <property type="evidence" value="ECO:0007669"/>
    <property type="project" value="TreeGrafter"/>
</dbReference>
<feature type="compositionally biased region" description="Polar residues" evidence="9">
    <location>
        <begin position="538"/>
        <end position="547"/>
    </location>
</feature>
<evidence type="ECO:0000313" key="12">
    <source>
        <dbReference type="EMBL" id="CDR98786.1"/>
    </source>
</evidence>
<sequence>MSDPHSNRGPSEDEEAGGEQQAKAGQSIRDTPSEIASSNPRSRPTNNVRPQQSHQISASNASRSNSAAPSASNTHTSYASARAPSMAATSQSSIQQPNAPIPPPPPPASTAPQAVRGYQNITSVEPAPKRPLWSLGTTLPRVRRLPTAKPTKTAHPTPGSRSNIVQQPLSMVPLQANRPTTRINTTSRAPTGSPGGPEEPVHGHDFAGSTSNQSYNAAGVTDADVDGHELSISPTTSGSTNTGAGDLEPIREGEPLPTGDTRGSKPEIAPEPSAMHARPRFDYSFSSLTTADTANVRMVGGDKHNQLGNTRSGQSLDPEPQQRLSTARKQLVEEAQHGEGLLATQGSAVDAEDHDEVHDHKPSPAVGGLTSMPASKHIKTSSMPFLPSQGFDVLVSEPNQQGTDQLNSEGLERKRSRAESQNRSAMEQTRHPGLSGARPTPKGRAAGGPAAGVGIRKPSTQSHRRASNAKEERSAAGYFDDDVPLHEFSHLERVGSSRNRRASQPTRRSQEDRDHIEARPVGGRSSSQRSSNARDTRSAWMTRTMPSHASRRDNEGDGSNDSRPTSKDSDYAARASLQQAKEGGGKAGRNSDETAFSSYSADANEVPHSESEGDHRQDGFEGDNDEELWLGGQGTFADGSIAFPTMWSRWRYHSREFLAELLATMLLLTVGTAVDCQVTLSQAMGPSAGAYPNQNWAWGIAVASTIYLSGGRSGAHCNPAITLALAVFRGFPWIQVPIYWSAQLLGSMLGAAITYGIYLPAIDQYEGGRNIRTLSGDHGTGRLFVTVPQLVFTSASGFGTEVVATSILMAMVLAVGDETNAPPSDGLSALVLGFVVVMIGMSFGWPTSYAISPSRDLGPRLFLYMVGYGRELWTHNAYWWLYGPLAGCFAGALLGALLYDLAIFTGEESPINYTKQGWLQSTPARIGSRMLNSAERMHFFKMRLGGHKQDGGGDWTADHGDSRAAAPRMSRAGNDASQSDSGGSDANAESRPSDGMRRRASHASQQLDAQEQGHL</sequence>
<dbReference type="STRING" id="49012.A0A0F7RRQ4"/>
<feature type="transmembrane region" description="Helical" evidence="10">
    <location>
        <begin position="783"/>
        <end position="815"/>
    </location>
</feature>
<dbReference type="PANTHER" id="PTHR43829:SF9">
    <property type="entry name" value="AQUAPORIN-9"/>
    <property type="match status" value="1"/>
</dbReference>
<feature type="compositionally biased region" description="Polar residues" evidence="9">
    <location>
        <begin position="179"/>
        <end position="190"/>
    </location>
</feature>
<dbReference type="InterPro" id="IPR050363">
    <property type="entry name" value="MIP/Aquaporin"/>
</dbReference>
<feature type="region of interest" description="Disordered" evidence="9">
    <location>
        <begin position="399"/>
        <end position="627"/>
    </location>
</feature>
<feature type="compositionally biased region" description="Low complexity" evidence="9">
    <location>
        <begin position="57"/>
        <end position="73"/>
    </location>
</feature>
<dbReference type="Proteomes" id="UP000242770">
    <property type="component" value="Unassembled WGS sequence"/>
</dbReference>
<keyword evidence="4 10" id="KW-0812">Transmembrane</keyword>
<feature type="compositionally biased region" description="Basic and acidic residues" evidence="9">
    <location>
        <begin position="410"/>
        <end position="420"/>
    </location>
</feature>
<feature type="transmembrane region" description="Helical" evidence="10">
    <location>
        <begin position="827"/>
        <end position="845"/>
    </location>
</feature>
<name>A0A0F7RRQ4_9BASI</name>
<dbReference type="SUPFAM" id="SSF81338">
    <property type="entry name" value="Aquaporin-like"/>
    <property type="match status" value="1"/>
</dbReference>
<protein>
    <submittedName>
        <fullName evidence="11">Related to channel protein</fullName>
    </submittedName>
</protein>
<feature type="compositionally biased region" description="Basic and acidic residues" evidence="9">
    <location>
        <begin position="508"/>
        <end position="518"/>
    </location>
</feature>
<comment type="catalytic activity">
    <reaction evidence="8">
        <text>H2O(in) = H2O(out)</text>
        <dbReference type="Rhea" id="RHEA:29667"/>
        <dbReference type="ChEBI" id="CHEBI:15377"/>
    </reaction>
</comment>
<feature type="compositionally biased region" description="Polar residues" evidence="9">
    <location>
        <begin position="306"/>
        <end position="315"/>
    </location>
</feature>
<feature type="compositionally biased region" description="Polar residues" evidence="9">
    <location>
        <begin position="232"/>
        <end position="243"/>
    </location>
</feature>
<dbReference type="CDD" id="cd00333">
    <property type="entry name" value="MIP"/>
    <property type="match status" value="1"/>
</dbReference>
<evidence type="ECO:0000256" key="5">
    <source>
        <dbReference type="ARBA" id="ARBA00022737"/>
    </source>
</evidence>
<feature type="compositionally biased region" description="Low complexity" evidence="9">
    <location>
        <begin position="147"/>
        <end position="158"/>
    </location>
</feature>
<feature type="compositionally biased region" description="Low complexity" evidence="9">
    <location>
        <begin position="972"/>
        <end position="987"/>
    </location>
</feature>
<dbReference type="Gene3D" id="1.20.1080.10">
    <property type="entry name" value="Glycerol uptake facilitator protein"/>
    <property type="match status" value="1"/>
</dbReference>
<evidence type="ECO:0000256" key="10">
    <source>
        <dbReference type="SAM" id="Phobius"/>
    </source>
</evidence>
<keyword evidence="13" id="KW-1185">Reference proteome</keyword>